<evidence type="ECO:0008006" key="4">
    <source>
        <dbReference type="Google" id="ProtNLM"/>
    </source>
</evidence>
<dbReference type="EMBL" id="CP071090">
    <property type="protein sequence ID" value="QSQ26446.1"/>
    <property type="molecule type" value="Genomic_DNA"/>
</dbReference>
<evidence type="ECO:0000313" key="2">
    <source>
        <dbReference type="EMBL" id="QSQ26446.1"/>
    </source>
</evidence>
<feature type="chain" id="PRO_5046719788" description="MYXO-CTERM domain-containing protein" evidence="1">
    <location>
        <begin position="27"/>
        <end position="175"/>
    </location>
</feature>
<keyword evidence="1" id="KW-0732">Signal</keyword>
<sequence>MQWMRLRARGCAAGLGLVAALGFAEAAGAESPLCDCTIQNQRVEPADSCLVVDMGDYCGGSIVRNTCGVSVLLVDWPLRGGPCINPTCTAQLPPGQEARFNFNGTVIQGEHGTPEATYRVQIGDGAEQSLTVAADVMCRSLSSDEDQGCAAAPGALAALGVLMLTVPLARWRRRA</sequence>
<accession>A0ABX7P7L4</accession>
<evidence type="ECO:0000256" key="1">
    <source>
        <dbReference type="SAM" id="SignalP"/>
    </source>
</evidence>
<dbReference type="RefSeq" id="WP_206727993.1">
    <property type="nucleotide sequence ID" value="NZ_CP071090.1"/>
</dbReference>
<keyword evidence="3" id="KW-1185">Reference proteome</keyword>
<reference evidence="2 3" key="1">
    <citation type="submission" date="2021-02" db="EMBL/GenBank/DDBJ databases">
        <title>De Novo genome assembly of isolated myxobacteria.</title>
        <authorList>
            <person name="Stevens D.C."/>
        </authorList>
    </citation>
    <scope>NUCLEOTIDE SEQUENCE [LARGE SCALE GENOMIC DNA]</scope>
    <source>
        <strain evidence="3">SCPEA02</strain>
    </source>
</reference>
<proteinExistence type="predicted"/>
<gene>
    <name evidence="2" type="ORF">JY651_16600</name>
</gene>
<feature type="signal peptide" evidence="1">
    <location>
        <begin position="1"/>
        <end position="26"/>
    </location>
</feature>
<evidence type="ECO:0000313" key="3">
    <source>
        <dbReference type="Proteomes" id="UP000662747"/>
    </source>
</evidence>
<organism evidence="2 3">
    <name type="scientific">Pyxidicoccus parkwayensis</name>
    <dbReference type="NCBI Taxonomy" id="2813578"/>
    <lineage>
        <taxon>Bacteria</taxon>
        <taxon>Pseudomonadati</taxon>
        <taxon>Myxococcota</taxon>
        <taxon>Myxococcia</taxon>
        <taxon>Myxococcales</taxon>
        <taxon>Cystobacterineae</taxon>
        <taxon>Myxococcaceae</taxon>
        <taxon>Pyxidicoccus</taxon>
    </lineage>
</organism>
<dbReference type="NCBIfam" id="NF041936">
    <property type="entry name" value="MXAN_0125_fam"/>
    <property type="match status" value="1"/>
</dbReference>
<name>A0ABX7P7L4_9BACT</name>
<protein>
    <recommendedName>
        <fullName evidence="4">MYXO-CTERM domain-containing protein</fullName>
    </recommendedName>
</protein>
<dbReference type="Proteomes" id="UP000662747">
    <property type="component" value="Chromosome"/>
</dbReference>